<protein>
    <recommendedName>
        <fullName evidence="4">3-beta hydroxysteroid dehydrogenase/isomerase domain-containing protein</fullName>
    </recommendedName>
</protein>
<accession>A0A814F9X4</accession>
<dbReference type="Proteomes" id="UP000682733">
    <property type="component" value="Unassembled WGS sequence"/>
</dbReference>
<dbReference type="AlphaFoldDB" id="A0A814F9X4"/>
<dbReference type="Gene3D" id="3.40.50.720">
    <property type="entry name" value="NAD(P)-binding Rossmann-like Domain"/>
    <property type="match status" value="1"/>
</dbReference>
<comment type="caution">
    <text evidence="6">The sequence shown here is derived from an EMBL/GenBank/DDBJ whole genome shotgun (WGS) entry which is preliminary data.</text>
</comment>
<dbReference type="InterPro" id="IPR050177">
    <property type="entry name" value="Lipid_A_modif_metabolic_enz"/>
</dbReference>
<keyword evidence="9" id="KW-1185">Reference proteome</keyword>
<dbReference type="Proteomes" id="UP000681722">
    <property type="component" value="Unassembled WGS sequence"/>
</dbReference>
<dbReference type="GO" id="GO:0016616">
    <property type="term" value="F:oxidoreductase activity, acting on the CH-OH group of donors, NAD or NADP as acceptor"/>
    <property type="evidence" value="ECO:0007669"/>
    <property type="project" value="InterPro"/>
</dbReference>
<dbReference type="PANTHER" id="PTHR43245:SF51">
    <property type="entry name" value="SHORT CHAIN DEHYDROGENASE_REDUCTASE FAMILY 42E, MEMBER 2"/>
    <property type="match status" value="1"/>
</dbReference>
<evidence type="ECO:0000313" key="7">
    <source>
        <dbReference type="EMBL" id="CAF3580814.1"/>
    </source>
</evidence>
<evidence type="ECO:0000259" key="4">
    <source>
        <dbReference type="Pfam" id="PF01073"/>
    </source>
</evidence>
<dbReference type="SUPFAM" id="SSF51735">
    <property type="entry name" value="NAD(P)-binding Rossmann-fold domains"/>
    <property type="match status" value="1"/>
</dbReference>
<reference evidence="6" key="1">
    <citation type="submission" date="2021-02" db="EMBL/GenBank/DDBJ databases">
        <authorList>
            <person name="Nowell W R."/>
        </authorList>
    </citation>
    <scope>NUCLEOTIDE SEQUENCE</scope>
</reference>
<evidence type="ECO:0000313" key="5">
    <source>
        <dbReference type="EMBL" id="CAF0797672.1"/>
    </source>
</evidence>
<dbReference type="EMBL" id="CAJNOK010001178">
    <property type="protein sequence ID" value="CAF0797672.1"/>
    <property type="molecule type" value="Genomic_DNA"/>
</dbReference>
<dbReference type="EMBL" id="CAJOBA010001178">
    <property type="protein sequence ID" value="CAF3580814.1"/>
    <property type="molecule type" value="Genomic_DNA"/>
</dbReference>
<organism evidence="6 9">
    <name type="scientific">Didymodactylos carnosus</name>
    <dbReference type="NCBI Taxonomy" id="1234261"/>
    <lineage>
        <taxon>Eukaryota</taxon>
        <taxon>Metazoa</taxon>
        <taxon>Spiralia</taxon>
        <taxon>Gnathifera</taxon>
        <taxon>Rotifera</taxon>
        <taxon>Eurotatoria</taxon>
        <taxon>Bdelloidea</taxon>
        <taxon>Philodinida</taxon>
        <taxon>Philodinidae</taxon>
        <taxon>Didymodactylos</taxon>
    </lineage>
</organism>
<keyword evidence="3" id="KW-0472">Membrane</keyword>
<evidence type="ECO:0000313" key="8">
    <source>
        <dbReference type="EMBL" id="CAF3750654.1"/>
    </source>
</evidence>
<dbReference type="EMBL" id="CAJNOQ010002774">
    <property type="protein sequence ID" value="CAF0977831.1"/>
    <property type="molecule type" value="Genomic_DNA"/>
</dbReference>
<dbReference type="OrthoDB" id="2735536at2759"/>
<evidence type="ECO:0000256" key="3">
    <source>
        <dbReference type="SAM" id="Phobius"/>
    </source>
</evidence>
<dbReference type="GO" id="GO:0006694">
    <property type="term" value="P:steroid biosynthetic process"/>
    <property type="evidence" value="ECO:0007669"/>
    <property type="project" value="InterPro"/>
</dbReference>
<proteinExistence type="inferred from homology"/>
<dbReference type="Proteomes" id="UP000663829">
    <property type="component" value="Unassembled WGS sequence"/>
</dbReference>
<feature type="transmembrane region" description="Helical" evidence="3">
    <location>
        <begin position="301"/>
        <end position="320"/>
    </location>
</feature>
<gene>
    <name evidence="6" type="ORF">GPM918_LOCUS12590</name>
    <name evidence="5" type="ORF">OVA965_LOCUS4474</name>
    <name evidence="8" type="ORF">SRO942_LOCUS12590</name>
    <name evidence="7" type="ORF">TMI583_LOCUS4472</name>
</gene>
<keyword evidence="2" id="KW-0560">Oxidoreductase</keyword>
<keyword evidence="3" id="KW-0812">Transmembrane</keyword>
<feature type="domain" description="3-beta hydroxysteroid dehydrogenase/isomerase" evidence="4">
    <location>
        <begin position="9"/>
        <end position="303"/>
    </location>
</feature>
<dbReference type="InterPro" id="IPR002225">
    <property type="entry name" value="3Beta_OHSteriod_DH/Estase"/>
</dbReference>
<evidence type="ECO:0000256" key="1">
    <source>
        <dbReference type="ARBA" id="ARBA00009219"/>
    </source>
</evidence>
<evidence type="ECO:0000256" key="2">
    <source>
        <dbReference type="ARBA" id="ARBA00023002"/>
    </source>
</evidence>
<dbReference type="PANTHER" id="PTHR43245">
    <property type="entry name" value="BIFUNCTIONAL POLYMYXIN RESISTANCE PROTEIN ARNA"/>
    <property type="match status" value="1"/>
</dbReference>
<dbReference type="EMBL" id="CAJOBC010002774">
    <property type="protein sequence ID" value="CAF3750654.1"/>
    <property type="molecule type" value="Genomic_DNA"/>
</dbReference>
<evidence type="ECO:0000313" key="6">
    <source>
        <dbReference type="EMBL" id="CAF0977831.1"/>
    </source>
</evidence>
<sequence length="407" mass="46114">MQGEHTVYAITGGSGFVGWRLVLRLLAENAQNYIVILDLGTPEYLEKTDVSDDDKNRLKSNDDKTRIYYRQCNIRSYDEVSAGLEPILINNHLCHVTTVFHVASYGMSGAELLNKQMIYEVNVIGTKNVIRVSQEKNISSLIYISTFNVVYGTVALANADETQDYFPLDQQRCMYCRTKTMAEQIVIEANNTSCNNNNKKLLTCSIRPGSIYGDGEKRHLPRILKHVSNGLAFFSVGEKNALCDWVYVDNLNHALILVDKKLKQSDKSLVAGQVYNITDDNPINNFDFLEKIIDGLGYPSTSYFVVRVPVSVMLGLAWILEHIAAYIKHTPLVGQTEVLKLALTNYANINKAKQHFAYKPLVSTDEAIRRCITSYKKQGYAYKKYTWSKRIAVFLIIIVILVYTFLL</sequence>
<name>A0A814F9X4_9BILA</name>
<evidence type="ECO:0000313" key="9">
    <source>
        <dbReference type="Proteomes" id="UP000663829"/>
    </source>
</evidence>
<dbReference type="Proteomes" id="UP000677228">
    <property type="component" value="Unassembled WGS sequence"/>
</dbReference>
<dbReference type="Pfam" id="PF01073">
    <property type="entry name" value="3Beta_HSD"/>
    <property type="match status" value="1"/>
</dbReference>
<feature type="transmembrane region" description="Helical" evidence="3">
    <location>
        <begin position="387"/>
        <end position="406"/>
    </location>
</feature>
<keyword evidence="3" id="KW-1133">Transmembrane helix</keyword>
<dbReference type="InterPro" id="IPR036291">
    <property type="entry name" value="NAD(P)-bd_dom_sf"/>
</dbReference>
<comment type="similarity">
    <text evidence="1">Belongs to the 3-beta-HSD family.</text>
</comment>